<comment type="caution">
    <text evidence="2">The sequence shown here is derived from an EMBL/GenBank/DDBJ whole genome shotgun (WGS) entry which is preliminary data.</text>
</comment>
<protein>
    <submittedName>
        <fullName evidence="2">Uncharacterized protein</fullName>
    </submittedName>
</protein>
<feature type="compositionally biased region" description="Polar residues" evidence="1">
    <location>
        <begin position="12"/>
        <end position="24"/>
    </location>
</feature>
<proteinExistence type="predicted"/>
<name>A0AAV4H868_9GAST</name>
<evidence type="ECO:0000313" key="2">
    <source>
        <dbReference type="EMBL" id="GFR94123.1"/>
    </source>
</evidence>
<dbReference type="EMBL" id="BMAT01012525">
    <property type="protein sequence ID" value="GFR94123.1"/>
    <property type="molecule type" value="Genomic_DNA"/>
</dbReference>
<keyword evidence="3" id="KW-1185">Reference proteome</keyword>
<reference evidence="2 3" key="1">
    <citation type="journal article" date="2021" name="Elife">
        <title>Chloroplast acquisition without the gene transfer in kleptoplastic sea slugs, Plakobranchus ocellatus.</title>
        <authorList>
            <person name="Maeda T."/>
            <person name="Takahashi S."/>
            <person name="Yoshida T."/>
            <person name="Shimamura S."/>
            <person name="Takaki Y."/>
            <person name="Nagai Y."/>
            <person name="Toyoda A."/>
            <person name="Suzuki Y."/>
            <person name="Arimoto A."/>
            <person name="Ishii H."/>
            <person name="Satoh N."/>
            <person name="Nishiyama T."/>
            <person name="Hasebe M."/>
            <person name="Maruyama T."/>
            <person name="Minagawa J."/>
            <person name="Obokata J."/>
            <person name="Shigenobu S."/>
        </authorList>
    </citation>
    <scope>NUCLEOTIDE SEQUENCE [LARGE SCALE GENOMIC DNA]</scope>
</reference>
<dbReference type="AlphaFoldDB" id="A0AAV4H868"/>
<accession>A0AAV4H868</accession>
<feature type="region of interest" description="Disordered" evidence="1">
    <location>
        <begin position="1"/>
        <end position="34"/>
    </location>
</feature>
<organism evidence="2 3">
    <name type="scientific">Elysia marginata</name>
    <dbReference type="NCBI Taxonomy" id="1093978"/>
    <lineage>
        <taxon>Eukaryota</taxon>
        <taxon>Metazoa</taxon>
        <taxon>Spiralia</taxon>
        <taxon>Lophotrochozoa</taxon>
        <taxon>Mollusca</taxon>
        <taxon>Gastropoda</taxon>
        <taxon>Heterobranchia</taxon>
        <taxon>Euthyneura</taxon>
        <taxon>Panpulmonata</taxon>
        <taxon>Sacoglossa</taxon>
        <taxon>Placobranchoidea</taxon>
        <taxon>Plakobranchidae</taxon>
        <taxon>Elysia</taxon>
    </lineage>
</organism>
<evidence type="ECO:0000256" key="1">
    <source>
        <dbReference type="SAM" id="MobiDB-lite"/>
    </source>
</evidence>
<evidence type="ECO:0000313" key="3">
    <source>
        <dbReference type="Proteomes" id="UP000762676"/>
    </source>
</evidence>
<sequence>MAPTEDADDRLNSTWDGDNFRSSPPLSPRETEQSIKSTCKDPLELSLSLQDLDNTCEIYFCGWDSGLVSTTSARHLAVPEASADFRVSIECFQRLKLVLYGLTFCFIKASHLTSKGD</sequence>
<dbReference type="Proteomes" id="UP000762676">
    <property type="component" value="Unassembled WGS sequence"/>
</dbReference>
<gene>
    <name evidence="2" type="ORF">ElyMa_006243000</name>
</gene>